<dbReference type="Gene3D" id="3.40.50.720">
    <property type="entry name" value="NAD(P)-binding Rossmann-like Domain"/>
    <property type="match status" value="1"/>
</dbReference>
<gene>
    <name evidence="5" type="ORF">DFR27_0483</name>
</gene>
<protein>
    <submittedName>
        <fullName evidence="5">NAD(P)-dependent dehydrogenase (Short-subunit alcohol dehydrogenase family)</fullName>
    </submittedName>
</protein>
<dbReference type="PROSITE" id="PS00061">
    <property type="entry name" value="ADH_SHORT"/>
    <property type="match status" value="1"/>
</dbReference>
<dbReference type="GO" id="GO:0016491">
    <property type="term" value="F:oxidoreductase activity"/>
    <property type="evidence" value="ECO:0007669"/>
    <property type="project" value="UniProtKB-KW"/>
</dbReference>
<dbReference type="OrthoDB" id="9804774at2"/>
<dbReference type="InterPro" id="IPR036291">
    <property type="entry name" value="NAD(P)-bd_dom_sf"/>
</dbReference>
<dbReference type="PANTHER" id="PTHR45024">
    <property type="entry name" value="DEHYDROGENASES, SHORT CHAIN"/>
    <property type="match status" value="1"/>
</dbReference>
<evidence type="ECO:0000256" key="2">
    <source>
        <dbReference type="ARBA" id="ARBA00023002"/>
    </source>
</evidence>
<dbReference type="Pfam" id="PF00106">
    <property type="entry name" value="adh_short"/>
    <property type="match status" value="1"/>
</dbReference>
<keyword evidence="2" id="KW-0560">Oxidoreductase</keyword>
<evidence type="ECO:0000256" key="3">
    <source>
        <dbReference type="RuleBase" id="RU000363"/>
    </source>
</evidence>
<evidence type="ECO:0000259" key="4">
    <source>
        <dbReference type="SMART" id="SM00822"/>
    </source>
</evidence>
<organism evidence="5 6">
    <name type="scientific">Umboniibacter marinipuniceus</name>
    <dbReference type="NCBI Taxonomy" id="569599"/>
    <lineage>
        <taxon>Bacteria</taxon>
        <taxon>Pseudomonadati</taxon>
        <taxon>Pseudomonadota</taxon>
        <taxon>Gammaproteobacteria</taxon>
        <taxon>Cellvibrionales</taxon>
        <taxon>Cellvibrionaceae</taxon>
        <taxon>Umboniibacter</taxon>
    </lineage>
</organism>
<dbReference type="SMART" id="SM00822">
    <property type="entry name" value="PKS_KR"/>
    <property type="match status" value="1"/>
</dbReference>
<proteinExistence type="inferred from homology"/>
<dbReference type="AlphaFoldDB" id="A0A3M0ABI5"/>
<feature type="domain" description="Ketoreductase" evidence="4">
    <location>
        <begin position="8"/>
        <end position="204"/>
    </location>
</feature>
<comment type="similarity">
    <text evidence="1 3">Belongs to the short-chain dehydrogenases/reductases (SDR) family.</text>
</comment>
<dbReference type="PANTHER" id="PTHR45024:SF2">
    <property type="entry name" value="SCP2 DOMAIN-CONTAINING PROTEIN"/>
    <property type="match status" value="1"/>
</dbReference>
<name>A0A3M0ABI5_9GAMM</name>
<dbReference type="InterPro" id="IPR020904">
    <property type="entry name" value="Sc_DH/Rdtase_CS"/>
</dbReference>
<keyword evidence="6" id="KW-1185">Reference proteome</keyword>
<dbReference type="SUPFAM" id="SSF51735">
    <property type="entry name" value="NAD(P)-binding Rossmann-fold domains"/>
    <property type="match status" value="1"/>
</dbReference>
<dbReference type="InterPro" id="IPR057326">
    <property type="entry name" value="KR_dom"/>
</dbReference>
<evidence type="ECO:0000313" key="5">
    <source>
        <dbReference type="EMBL" id="RMA82533.1"/>
    </source>
</evidence>
<reference evidence="5 6" key="1">
    <citation type="submission" date="2018-10" db="EMBL/GenBank/DDBJ databases">
        <title>Genomic Encyclopedia of Type Strains, Phase IV (KMG-IV): sequencing the most valuable type-strain genomes for metagenomic binning, comparative biology and taxonomic classification.</title>
        <authorList>
            <person name="Goeker M."/>
        </authorList>
    </citation>
    <scope>NUCLEOTIDE SEQUENCE [LARGE SCALE GENOMIC DNA]</scope>
    <source>
        <strain evidence="5 6">DSM 25080</strain>
    </source>
</reference>
<dbReference type="PRINTS" id="PR00080">
    <property type="entry name" value="SDRFAMILY"/>
</dbReference>
<dbReference type="InterPro" id="IPR002347">
    <property type="entry name" value="SDR_fam"/>
</dbReference>
<dbReference type="RefSeq" id="WP_121875858.1">
    <property type="nucleotide sequence ID" value="NZ_REFJ01000001.1"/>
</dbReference>
<dbReference type="EMBL" id="REFJ01000001">
    <property type="protein sequence ID" value="RMA82533.1"/>
    <property type="molecule type" value="Genomic_DNA"/>
</dbReference>
<evidence type="ECO:0000256" key="1">
    <source>
        <dbReference type="ARBA" id="ARBA00006484"/>
    </source>
</evidence>
<dbReference type="Proteomes" id="UP000267187">
    <property type="component" value="Unassembled WGS sequence"/>
</dbReference>
<evidence type="ECO:0000313" key="6">
    <source>
        <dbReference type="Proteomes" id="UP000267187"/>
    </source>
</evidence>
<sequence length="307" mass="32303">MTIRFDGQVAIVTGAGNGLGRCHALALAARGAKVVINDLGGARDGSGASSDAALAVVAEIEAAGGEAMANGANVAKFDEVQAMVEQVMAKWGRIDILVNNAGILRDKSFGKMPIEDFDLVVDVHLMGAANCTKAVWDIMKAQNYGRIVMTSSSSGIYGNFGQTNYGAAKMAVVGFMNTLCIEGEKYGIKTNCLAPTAATRMTEDIIPDQRVLDLMTPESVTAGLVALVAEDGPNRSILCAGAGGYARTVVYETDGIYLTPEEQTPENVLANWDKIDDATNQQELKAGWMQTNKFVAKAAKSLGIELG</sequence>
<comment type="caution">
    <text evidence="5">The sequence shown here is derived from an EMBL/GenBank/DDBJ whole genome shotgun (WGS) entry which is preliminary data.</text>
</comment>
<accession>A0A3M0ABI5</accession>
<dbReference type="InterPro" id="IPR051687">
    <property type="entry name" value="Peroxisomal_Beta-Oxidation"/>
</dbReference>
<dbReference type="PRINTS" id="PR00081">
    <property type="entry name" value="GDHRDH"/>
</dbReference>